<evidence type="ECO:0000313" key="7">
    <source>
        <dbReference type="Proteomes" id="UP000199045"/>
    </source>
</evidence>
<feature type="domain" description="Thioredoxin" evidence="5">
    <location>
        <begin position="345"/>
        <end position="494"/>
    </location>
</feature>
<dbReference type="GO" id="GO:0030313">
    <property type="term" value="C:cell envelope"/>
    <property type="evidence" value="ECO:0007669"/>
    <property type="project" value="UniProtKB-SubCell"/>
</dbReference>
<proteinExistence type="predicted"/>
<dbReference type="InterPro" id="IPR012336">
    <property type="entry name" value="Thioredoxin-like_fold"/>
</dbReference>
<dbReference type="AlphaFoldDB" id="A0A1G7MIA5"/>
<organism evidence="6 7">
    <name type="scientific">Chitinophaga filiformis</name>
    <name type="common">Myxococcus filiformis</name>
    <name type="synonym">Flexibacter filiformis</name>
    <dbReference type="NCBI Taxonomy" id="104663"/>
    <lineage>
        <taxon>Bacteria</taxon>
        <taxon>Pseudomonadati</taxon>
        <taxon>Bacteroidota</taxon>
        <taxon>Chitinophagia</taxon>
        <taxon>Chitinophagales</taxon>
        <taxon>Chitinophagaceae</taxon>
        <taxon>Chitinophaga</taxon>
    </lineage>
</organism>
<evidence type="ECO:0000256" key="2">
    <source>
        <dbReference type="ARBA" id="ARBA00022748"/>
    </source>
</evidence>
<dbReference type="InterPro" id="IPR050553">
    <property type="entry name" value="Thioredoxin_ResA/DsbE_sf"/>
</dbReference>
<keyword evidence="3" id="KW-1015">Disulfide bond</keyword>
<comment type="subcellular location">
    <subcellularLocation>
        <location evidence="1">Cell envelope</location>
    </subcellularLocation>
</comment>
<evidence type="ECO:0000256" key="4">
    <source>
        <dbReference type="ARBA" id="ARBA00023284"/>
    </source>
</evidence>
<gene>
    <name evidence="6" type="ORF">SAMN04488121_102450</name>
</gene>
<dbReference type="STRING" id="104663.SAMN04488121_102450"/>
<dbReference type="Gene3D" id="3.40.30.10">
    <property type="entry name" value="Glutaredoxin"/>
    <property type="match status" value="1"/>
</dbReference>
<evidence type="ECO:0000256" key="1">
    <source>
        <dbReference type="ARBA" id="ARBA00004196"/>
    </source>
</evidence>
<dbReference type="PANTHER" id="PTHR42852:SF6">
    <property type="entry name" value="THIOL:DISULFIDE INTERCHANGE PROTEIN DSBE"/>
    <property type="match status" value="1"/>
</dbReference>
<dbReference type="InterPro" id="IPR036249">
    <property type="entry name" value="Thioredoxin-like_sf"/>
</dbReference>
<dbReference type="Proteomes" id="UP000199045">
    <property type="component" value="Unassembled WGS sequence"/>
</dbReference>
<protein>
    <submittedName>
        <fullName evidence="6">Thioredoxin-like</fullName>
    </submittedName>
</protein>
<keyword evidence="2" id="KW-0201">Cytochrome c-type biogenesis</keyword>
<evidence type="ECO:0000259" key="5">
    <source>
        <dbReference type="PROSITE" id="PS51352"/>
    </source>
</evidence>
<dbReference type="InterPro" id="IPR013766">
    <property type="entry name" value="Thioredoxin_domain"/>
</dbReference>
<dbReference type="PROSITE" id="PS51352">
    <property type="entry name" value="THIOREDOXIN_2"/>
    <property type="match status" value="1"/>
</dbReference>
<dbReference type="PANTHER" id="PTHR42852">
    <property type="entry name" value="THIOL:DISULFIDE INTERCHANGE PROTEIN DSBE"/>
    <property type="match status" value="1"/>
</dbReference>
<keyword evidence="4" id="KW-0676">Redox-active center</keyword>
<evidence type="ECO:0000313" key="6">
    <source>
        <dbReference type="EMBL" id="SDF61618.1"/>
    </source>
</evidence>
<dbReference type="Pfam" id="PF13905">
    <property type="entry name" value="Thioredoxin_8"/>
    <property type="match status" value="1"/>
</dbReference>
<accession>A0A1G7MIA5</accession>
<name>A0A1G7MIA5_CHIFI</name>
<dbReference type="SUPFAM" id="SSF52833">
    <property type="entry name" value="Thioredoxin-like"/>
    <property type="match status" value="1"/>
</dbReference>
<reference evidence="6 7" key="1">
    <citation type="submission" date="2016-10" db="EMBL/GenBank/DDBJ databases">
        <authorList>
            <person name="de Groot N.N."/>
        </authorList>
    </citation>
    <scope>NUCLEOTIDE SEQUENCE [LARGE SCALE GENOMIC DNA]</scope>
    <source>
        <strain evidence="6 7">DSM 527</strain>
    </source>
</reference>
<dbReference type="EMBL" id="FNBN01000002">
    <property type="protein sequence ID" value="SDF61618.1"/>
    <property type="molecule type" value="Genomic_DNA"/>
</dbReference>
<dbReference type="GO" id="GO:0017004">
    <property type="term" value="P:cytochrome complex assembly"/>
    <property type="evidence" value="ECO:0007669"/>
    <property type="project" value="UniProtKB-KW"/>
</dbReference>
<evidence type="ECO:0000256" key="3">
    <source>
        <dbReference type="ARBA" id="ARBA00023157"/>
    </source>
</evidence>
<dbReference type="CDD" id="cd02966">
    <property type="entry name" value="TlpA_like_family"/>
    <property type="match status" value="1"/>
</dbReference>
<sequence length="497" mass="56946">MTIMLALLQSSIQTHAQTSILKTRGNQVASIQVIVQKNSGYDSLQIDLWKEYLSTSPSLSILASKRFDYSKPGTLKISDFSRTAYFALKTFNGKETDYLAYFPISPGDHVNLIVSNGKIRFTGIGSDKMNLAYELEQMESDFTKRFYRSQHTSKAESKYSKIPVVAEFSNYLNLPLDSLLNLKLALVQKRYPKLSQEDKDIFKANTITQEYKKRLWTLVTTEKTILRLDSSSITPLLQELYNNNIALLTVPDLPGNIQTYCPDYSLIKLLQWKFGIRYGNDFPKNQYDIVKYANTFRPALRDKLLTEYMLNRGLNKLDTAFTAKAMQVIQNPDYLSLLSDLNSNLTIGKPAYDFSLENAQGKLSKLSDFKGKVVFLDFWFTGCLGCTAHYKYVLSKVEQHFKGNPYIAFISISVDVNRKTWIESVGKSQYTDPEGINLYTQGKGLHHDLIKKYNIQSFPTFIIIDKNMKNVNINNGIKRWSEQELIAYLENLIKVRI</sequence>